<dbReference type="VEuPathDB" id="AmoebaDB:KM1_333120"/>
<dbReference type="VEuPathDB" id="AmoebaDB:EHI_029930"/>
<dbReference type="AlphaFoldDB" id="A0A5K1UKU9"/>
<accession>A0A5K1UKU9</accession>
<name>A0A5K1UKU9_ENTHI</name>
<sequence length="135" mass="16426">MAQRDNCYDGLSDRFKTLFLILTTKECDKMNMNIQKWGDSYSFDLLFRNYEYYHFNSEFEYNIIEILKYEFTFILAIIHKVRTVGIESLSKETLDYLLRYIDDWCLRDGIFDAWDIAFELFNREEMEIELGLKKL</sequence>
<proteinExistence type="predicted"/>
<evidence type="ECO:0000313" key="2">
    <source>
        <dbReference type="Proteomes" id="UP000078387"/>
    </source>
</evidence>
<protein>
    <submittedName>
        <fullName evidence="1">Uncharacterized protein</fullName>
    </submittedName>
</protein>
<dbReference type="EMBL" id="BDEQ01000001">
    <property type="protein sequence ID" value="GAT99546.1"/>
    <property type="molecule type" value="Genomic_DNA"/>
</dbReference>
<reference evidence="1 2" key="1">
    <citation type="submission" date="2016-05" db="EMBL/GenBank/DDBJ databases">
        <title>First whole genome sequencing of Entamoeba histolytica HM1:IMSS-clone-6.</title>
        <authorList>
            <person name="Mukherjee Avik.K."/>
            <person name="Izumyama S."/>
            <person name="Nakada-Tsukui K."/>
            <person name="Nozaki T."/>
        </authorList>
    </citation>
    <scope>NUCLEOTIDE SEQUENCE [LARGE SCALE GENOMIC DNA]</scope>
    <source>
        <strain evidence="1 2">HM1:IMSS clone 6</strain>
    </source>
</reference>
<gene>
    <name evidence="1" type="ORF">CL6EHI_029930</name>
</gene>
<evidence type="ECO:0000313" key="1">
    <source>
        <dbReference type="EMBL" id="GAT99546.1"/>
    </source>
</evidence>
<dbReference type="Proteomes" id="UP000078387">
    <property type="component" value="Unassembled WGS sequence"/>
</dbReference>
<dbReference type="VEuPathDB" id="AmoebaDB:EHI5A_276050"/>
<organism evidence="1 2">
    <name type="scientific">Entamoeba histolytica</name>
    <dbReference type="NCBI Taxonomy" id="5759"/>
    <lineage>
        <taxon>Eukaryota</taxon>
        <taxon>Amoebozoa</taxon>
        <taxon>Evosea</taxon>
        <taxon>Archamoebae</taxon>
        <taxon>Mastigamoebida</taxon>
        <taxon>Entamoebidae</taxon>
        <taxon>Entamoeba</taxon>
    </lineage>
</organism>
<comment type="caution">
    <text evidence="1">The sequence shown here is derived from an EMBL/GenBank/DDBJ whole genome shotgun (WGS) entry which is preliminary data.</text>
</comment>